<accession>A0A2J7Z4U5</accession>
<name>A0A2J7Z4U5_STRMQ</name>
<evidence type="ECO:0000313" key="2">
    <source>
        <dbReference type="EMBL" id="PNG95292.1"/>
    </source>
</evidence>
<proteinExistence type="predicted"/>
<evidence type="ECO:0000256" key="1">
    <source>
        <dbReference type="SAM" id="MobiDB-lite"/>
    </source>
</evidence>
<evidence type="ECO:0000313" key="3">
    <source>
        <dbReference type="Proteomes" id="UP000236520"/>
    </source>
</evidence>
<dbReference type="Proteomes" id="UP000236520">
    <property type="component" value="Unassembled WGS sequence"/>
</dbReference>
<dbReference type="EMBL" id="LJIW01000001">
    <property type="protein sequence ID" value="PNG95292.1"/>
    <property type="molecule type" value="Genomic_DNA"/>
</dbReference>
<protein>
    <submittedName>
        <fullName evidence="2">Uncharacterized protein</fullName>
    </submittedName>
</protein>
<keyword evidence="3" id="KW-1185">Reference proteome</keyword>
<sequence length="65" mass="6799">MEWPVNAAREPPLRAPAGIRAGIRTHCAPPAWVTAGRAELDPRMVFGTSCTPAGEDTGQDTGPDA</sequence>
<dbReference type="AlphaFoldDB" id="A0A2J7Z4U5"/>
<organism evidence="2 3">
    <name type="scientific">Streptomyces malaysiensis</name>
    <dbReference type="NCBI Taxonomy" id="92644"/>
    <lineage>
        <taxon>Bacteria</taxon>
        <taxon>Bacillati</taxon>
        <taxon>Actinomycetota</taxon>
        <taxon>Actinomycetes</taxon>
        <taxon>Kitasatosporales</taxon>
        <taxon>Streptomycetaceae</taxon>
        <taxon>Streptomyces</taxon>
        <taxon>Streptomyces violaceusniger group</taxon>
    </lineage>
</organism>
<gene>
    <name evidence="2" type="ORF">SMF913_11317</name>
</gene>
<comment type="caution">
    <text evidence="2">The sequence shown here is derived from an EMBL/GenBank/DDBJ whole genome shotgun (WGS) entry which is preliminary data.</text>
</comment>
<reference evidence="2 3" key="1">
    <citation type="submission" date="2015-09" db="EMBL/GenBank/DDBJ databases">
        <title>Genome sequence, genome mining and natural product profiling of a biocontrol bacterium Streptomyces malaysiensis F913.</title>
        <authorList>
            <person name="Xu Y."/>
            <person name="Wei J."/>
            <person name="Xie J."/>
            <person name="Li T."/>
            <person name="Zhou Z."/>
        </authorList>
    </citation>
    <scope>NUCLEOTIDE SEQUENCE [LARGE SCALE GENOMIC DNA]</scope>
    <source>
        <strain evidence="2 3">F913</strain>
    </source>
</reference>
<feature type="region of interest" description="Disordered" evidence="1">
    <location>
        <begin position="46"/>
        <end position="65"/>
    </location>
</feature>